<proteinExistence type="predicted"/>
<organism evidence="1 2">
    <name type="scientific">Naganishia onofrii</name>
    <dbReference type="NCBI Taxonomy" id="1851511"/>
    <lineage>
        <taxon>Eukaryota</taxon>
        <taxon>Fungi</taxon>
        <taxon>Dikarya</taxon>
        <taxon>Basidiomycota</taxon>
        <taxon>Agaricomycotina</taxon>
        <taxon>Tremellomycetes</taxon>
        <taxon>Filobasidiales</taxon>
        <taxon>Filobasidiaceae</taxon>
        <taxon>Naganishia</taxon>
    </lineage>
</organism>
<sequence>MILPLTMDDDDVVPDSDPYAPPLDWVPLLPTGYTERPRRESRETTIISKPTTSLDDIVPDSDPPYPPWMEVLIPYEPRIPSTSQDTVRREGNLVDVVRDKPKEKNLVWMKRTECVYEEMVDTVETLFTMSPARYSYTPVAPGRDVVTPTQEGAVRTSASTPVASYHAADCMEEPNSEDEREYKRMAEHEIYMDGLKYGCPSPLEDDSREPPTLPPGTRAASPTSDDEREWSRQMNGPQPISIQVPTPRSATTTKEELEYNDDDNEEADCDSDFEEAQRPPWFTSRMQAVAEVENESSEDEVVSSIDISCFFFSAFH</sequence>
<dbReference type="Proteomes" id="UP001234202">
    <property type="component" value="Unassembled WGS sequence"/>
</dbReference>
<accession>A0ACC2XVB7</accession>
<evidence type="ECO:0000313" key="1">
    <source>
        <dbReference type="EMBL" id="KAJ9127290.1"/>
    </source>
</evidence>
<evidence type="ECO:0000313" key="2">
    <source>
        <dbReference type="Proteomes" id="UP001234202"/>
    </source>
</evidence>
<keyword evidence="2" id="KW-1185">Reference proteome</keyword>
<protein>
    <submittedName>
        <fullName evidence="1">Uncharacterized protein</fullName>
    </submittedName>
</protein>
<name>A0ACC2XVB7_9TREE</name>
<gene>
    <name evidence="1" type="ORF">QFC24_001528</name>
</gene>
<comment type="caution">
    <text evidence="1">The sequence shown here is derived from an EMBL/GenBank/DDBJ whole genome shotgun (WGS) entry which is preliminary data.</text>
</comment>
<dbReference type="EMBL" id="JASBWV010000003">
    <property type="protein sequence ID" value="KAJ9127290.1"/>
    <property type="molecule type" value="Genomic_DNA"/>
</dbReference>
<reference evidence="1" key="1">
    <citation type="submission" date="2023-04" db="EMBL/GenBank/DDBJ databases">
        <title>Draft Genome sequencing of Naganishia species isolated from polar environments using Oxford Nanopore Technology.</title>
        <authorList>
            <person name="Leo P."/>
            <person name="Venkateswaran K."/>
        </authorList>
    </citation>
    <scope>NUCLEOTIDE SEQUENCE</scope>
    <source>
        <strain evidence="1">DBVPG 5303</strain>
    </source>
</reference>